<comment type="catalytic activity">
    <reaction evidence="7 8">
        <text>L-histidinol phosphate + H2O = L-histidinol + phosphate</text>
        <dbReference type="Rhea" id="RHEA:14465"/>
        <dbReference type="ChEBI" id="CHEBI:15377"/>
        <dbReference type="ChEBI" id="CHEBI:43474"/>
        <dbReference type="ChEBI" id="CHEBI:57699"/>
        <dbReference type="ChEBI" id="CHEBI:57980"/>
        <dbReference type="EC" id="3.1.3.15"/>
    </reaction>
</comment>
<protein>
    <recommendedName>
        <fullName evidence="3 8">Histidinol-phosphatase</fullName>
        <shortName evidence="8">HolPase</shortName>
        <ecNumber evidence="3 8">3.1.3.15</ecNumber>
    </recommendedName>
</protein>
<dbReference type="NCBIfam" id="TIGR01856">
    <property type="entry name" value="hisJ_fam"/>
    <property type="match status" value="1"/>
</dbReference>
<dbReference type="PANTHER" id="PTHR21039:SF0">
    <property type="entry name" value="HISTIDINOL-PHOSPHATASE"/>
    <property type="match status" value="1"/>
</dbReference>
<evidence type="ECO:0000256" key="6">
    <source>
        <dbReference type="ARBA" id="ARBA00023102"/>
    </source>
</evidence>
<dbReference type="InterPro" id="IPR004013">
    <property type="entry name" value="PHP_dom"/>
</dbReference>
<dbReference type="InterPro" id="IPR010140">
    <property type="entry name" value="Histidinol_P_phosphatase_HisJ"/>
</dbReference>
<keyword evidence="5 8" id="KW-0378">Hydrolase</keyword>
<evidence type="ECO:0000256" key="2">
    <source>
        <dbReference type="ARBA" id="ARBA00009152"/>
    </source>
</evidence>
<dbReference type="Gene3D" id="3.20.20.140">
    <property type="entry name" value="Metal-dependent hydrolases"/>
    <property type="match status" value="1"/>
</dbReference>
<dbReference type="EC" id="3.1.3.15" evidence="3 8"/>
<evidence type="ECO:0000259" key="9">
    <source>
        <dbReference type="Pfam" id="PF02811"/>
    </source>
</evidence>
<proteinExistence type="inferred from homology"/>
<dbReference type="CDD" id="cd12110">
    <property type="entry name" value="PHP_HisPPase_Hisj_like"/>
    <property type="match status" value="1"/>
</dbReference>
<evidence type="ECO:0000256" key="1">
    <source>
        <dbReference type="ARBA" id="ARBA00004970"/>
    </source>
</evidence>
<dbReference type="InterPro" id="IPR016195">
    <property type="entry name" value="Pol/histidinol_Pase-like"/>
</dbReference>
<dbReference type="EMBL" id="ML004459">
    <property type="protein sequence ID" value="RKP30440.1"/>
    <property type="molecule type" value="Genomic_DNA"/>
</dbReference>
<evidence type="ECO:0000256" key="8">
    <source>
        <dbReference type="RuleBase" id="RU366003"/>
    </source>
</evidence>
<feature type="domain" description="PHP" evidence="9">
    <location>
        <begin position="4"/>
        <end position="221"/>
    </location>
</feature>
<keyword evidence="11" id="KW-1185">Reference proteome</keyword>
<comment type="similarity">
    <text evidence="2 8">Belongs to the PHP hydrolase family. HisK subfamily.</text>
</comment>
<dbReference type="UniPathway" id="UPA00031">
    <property type="reaction ID" value="UER00013"/>
</dbReference>
<comment type="pathway">
    <text evidence="1 8">Amino-acid biosynthesis; L-histidine biosynthesis; L-histidine from 5-phospho-alpha-D-ribose 1-diphosphate: step 8/9.</text>
</comment>
<keyword evidence="6 8" id="KW-0368">Histidine biosynthesis</keyword>
<dbReference type="SUPFAM" id="SSF89550">
    <property type="entry name" value="PHP domain-like"/>
    <property type="match status" value="1"/>
</dbReference>
<evidence type="ECO:0000256" key="5">
    <source>
        <dbReference type="ARBA" id="ARBA00022801"/>
    </source>
</evidence>
<dbReference type="Pfam" id="PF02811">
    <property type="entry name" value="PHP"/>
    <property type="match status" value="1"/>
</dbReference>
<dbReference type="OrthoDB" id="5957391at2759"/>
<evidence type="ECO:0000313" key="11">
    <source>
        <dbReference type="Proteomes" id="UP000268321"/>
    </source>
</evidence>
<name>A0A4P9ZER4_9ASCO</name>
<dbReference type="AlphaFoldDB" id="A0A4P9ZER4"/>
<keyword evidence="4 8" id="KW-0028">Amino-acid biosynthesis</keyword>
<dbReference type="Proteomes" id="UP000268321">
    <property type="component" value="Unassembled WGS sequence"/>
</dbReference>
<organism evidence="10 11">
    <name type="scientific">Metschnikowia bicuspidata</name>
    <dbReference type="NCBI Taxonomy" id="27322"/>
    <lineage>
        <taxon>Eukaryota</taxon>
        <taxon>Fungi</taxon>
        <taxon>Dikarya</taxon>
        <taxon>Ascomycota</taxon>
        <taxon>Saccharomycotina</taxon>
        <taxon>Pichiomycetes</taxon>
        <taxon>Metschnikowiaceae</taxon>
        <taxon>Metschnikowia</taxon>
    </lineage>
</organism>
<accession>A0A4P9ZER4</accession>
<sequence length="310" mass="35380">MHSHHSHSGDYISHATGSLEDMVAAAKRRGFSHFCLTEHMPRLSDKYLYPEEIDKNYTKRDLAADFDKYFAHARKIQERENSEGTIKLLVGFEVEGIDRAHVEAAGQFLGQSDMCVGSVHHVNEIPIDFNAELWLQARHSVGGTSHDLYREYFQLQYRVLSALKPAVVGHFDLIRLFDPRDAENGNADFSLQSDWPEVWALVERNIKCAVEYGGLFEINSSAVRKSWDTPYPQRDIAEAIKSHGGRFCLSDDSHSCEQVGLNFHKLWDYVVNTLNLDKIYHLDLLDDSSVGVVAENVTDLSQLSFWEQYK</sequence>
<dbReference type="GO" id="GO:0000105">
    <property type="term" value="P:L-histidine biosynthetic process"/>
    <property type="evidence" value="ECO:0007669"/>
    <property type="project" value="UniProtKB-UniRule"/>
</dbReference>
<reference evidence="11" key="1">
    <citation type="journal article" date="2018" name="Nat. Microbiol.">
        <title>Leveraging single-cell genomics to expand the fungal tree of life.</title>
        <authorList>
            <person name="Ahrendt S.R."/>
            <person name="Quandt C.A."/>
            <person name="Ciobanu D."/>
            <person name="Clum A."/>
            <person name="Salamov A."/>
            <person name="Andreopoulos B."/>
            <person name="Cheng J.F."/>
            <person name="Woyke T."/>
            <person name="Pelin A."/>
            <person name="Henrissat B."/>
            <person name="Reynolds N.K."/>
            <person name="Benny G.L."/>
            <person name="Smith M.E."/>
            <person name="James T.Y."/>
            <person name="Grigoriev I.V."/>
        </authorList>
    </citation>
    <scope>NUCLEOTIDE SEQUENCE [LARGE SCALE GENOMIC DNA]</scope>
    <source>
        <strain evidence="11">Baker2002</strain>
    </source>
</reference>
<dbReference type="GO" id="GO:0004401">
    <property type="term" value="F:histidinol-phosphatase activity"/>
    <property type="evidence" value="ECO:0007669"/>
    <property type="project" value="UniProtKB-UniRule"/>
</dbReference>
<gene>
    <name evidence="10" type="ORF">METBISCDRAFT_16381</name>
</gene>
<evidence type="ECO:0000256" key="7">
    <source>
        <dbReference type="ARBA" id="ARBA00049158"/>
    </source>
</evidence>
<evidence type="ECO:0000256" key="4">
    <source>
        <dbReference type="ARBA" id="ARBA00022605"/>
    </source>
</evidence>
<evidence type="ECO:0000256" key="3">
    <source>
        <dbReference type="ARBA" id="ARBA00013085"/>
    </source>
</evidence>
<dbReference type="GO" id="GO:0005737">
    <property type="term" value="C:cytoplasm"/>
    <property type="evidence" value="ECO:0007669"/>
    <property type="project" value="TreeGrafter"/>
</dbReference>
<evidence type="ECO:0000313" key="10">
    <source>
        <dbReference type="EMBL" id="RKP30440.1"/>
    </source>
</evidence>
<dbReference type="PANTHER" id="PTHR21039">
    <property type="entry name" value="HISTIDINOL PHOSPHATASE-RELATED"/>
    <property type="match status" value="1"/>
</dbReference>